<keyword evidence="2" id="KW-1185">Reference proteome</keyword>
<dbReference type="AlphaFoldDB" id="A0ABD2MCM8"/>
<evidence type="ECO:0000313" key="1">
    <source>
        <dbReference type="EMBL" id="KAL3125280.1"/>
    </source>
</evidence>
<name>A0ABD2MCM8_9BILA</name>
<organism evidence="1 2">
    <name type="scientific">Heterodera trifolii</name>
    <dbReference type="NCBI Taxonomy" id="157864"/>
    <lineage>
        <taxon>Eukaryota</taxon>
        <taxon>Metazoa</taxon>
        <taxon>Ecdysozoa</taxon>
        <taxon>Nematoda</taxon>
        <taxon>Chromadorea</taxon>
        <taxon>Rhabditida</taxon>
        <taxon>Tylenchina</taxon>
        <taxon>Tylenchomorpha</taxon>
        <taxon>Tylenchoidea</taxon>
        <taxon>Heteroderidae</taxon>
        <taxon>Heteroderinae</taxon>
        <taxon>Heterodera</taxon>
    </lineage>
</organism>
<comment type="caution">
    <text evidence="1">The sequence shown here is derived from an EMBL/GenBank/DDBJ whole genome shotgun (WGS) entry which is preliminary data.</text>
</comment>
<sequence length="101" mass="11403">MVEMPANAKAKEATRLNRAIGHLLAAVVFLDRTVLYQIIGDLSREVGLPFTIGLTKAQLCHTLTNYYNFNIFHEQLLALQQTINARQDGNYTLRAALYKSH</sequence>
<reference evidence="1 2" key="1">
    <citation type="submission" date="2024-10" db="EMBL/GenBank/DDBJ databases">
        <authorList>
            <person name="Kim D."/>
        </authorList>
    </citation>
    <scope>NUCLEOTIDE SEQUENCE [LARGE SCALE GENOMIC DNA]</scope>
    <source>
        <strain evidence="1">BH-2024</strain>
    </source>
</reference>
<dbReference type="Proteomes" id="UP001620626">
    <property type="component" value="Unassembled WGS sequence"/>
</dbReference>
<accession>A0ABD2MCM8</accession>
<protein>
    <submittedName>
        <fullName evidence="1">Uncharacterized protein</fullName>
    </submittedName>
</protein>
<evidence type="ECO:0000313" key="2">
    <source>
        <dbReference type="Proteomes" id="UP001620626"/>
    </source>
</evidence>
<gene>
    <name evidence="1" type="ORF">niasHT_000691</name>
</gene>
<proteinExistence type="predicted"/>
<dbReference type="EMBL" id="JBICBT010000040">
    <property type="protein sequence ID" value="KAL3125280.1"/>
    <property type="molecule type" value="Genomic_DNA"/>
</dbReference>